<feature type="region of interest" description="Disordered" evidence="5">
    <location>
        <begin position="223"/>
        <end position="242"/>
    </location>
</feature>
<evidence type="ECO:0000313" key="8">
    <source>
        <dbReference type="EMBL" id="QHG11485.1"/>
    </source>
</evidence>
<feature type="domain" description="HTH myb-type" evidence="7">
    <location>
        <begin position="6"/>
        <end position="58"/>
    </location>
</feature>
<evidence type="ECO:0000256" key="1">
    <source>
        <dbReference type="ARBA" id="ARBA00004123"/>
    </source>
</evidence>
<keyword evidence="3" id="KW-0238">DNA-binding</keyword>
<feature type="domain" description="Myb-like" evidence="6">
    <location>
        <begin position="6"/>
        <end position="58"/>
    </location>
</feature>
<accession>A0A6B9QRE4</accession>
<dbReference type="Pfam" id="PF00249">
    <property type="entry name" value="Myb_DNA-binding"/>
    <property type="match status" value="2"/>
</dbReference>
<dbReference type="InterPro" id="IPR001005">
    <property type="entry name" value="SANT/Myb"/>
</dbReference>
<feature type="domain" description="Myb-like" evidence="6">
    <location>
        <begin position="59"/>
        <end position="109"/>
    </location>
</feature>
<proteinExistence type="evidence at transcript level"/>
<dbReference type="SMART" id="SM00717">
    <property type="entry name" value="SANT"/>
    <property type="match status" value="2"/>
</dbReference>
<dbReference type="GO" id="GO:0005634">
    <property type="term" value="C:nucleus"/>
    <property type="evidence" value="ECO:0007669"/>
    <property type="project" value="UniProtKB-SubCell"/>
</dbReference>
<protein>
    <submittedName>
        <fullName evidence="8">R2R3-MYB transcription factor 57</fullName>
    </submittedName>
</protein>
<sequence>MAPIPRHSFNRKIWSPEEDSLLTEYIRSHGEGHWTSLPLNAGLKRRGKSCRLRWFNYLHPNIKRGSFSGDEEELIIRLHRLLGNRWSLIAKRLPGRTDNDVKNYWNTHLCKQLRGKNNTSPSPFKKTRSKNCCWNSTVTEKAGKTNVVDIGESIKKCEPCENKTITETAGCFLHKYSVFCEEKNEEESYHDTVQHNSKQSHDEPVSICSEHEEEPHDYTVQQNLESHEEESHHYSPQQNLQSHEPVSTFSYNDLLQLGINSDMNNNLLYPYSISTFLSSDFCDFWESL</sequence>
<dbReference type="SUPFAM" id="SSF46689">
    <property type="entry name" value="Homeodomain-like"/>
    <property type="match status" value="1"/>
</dbReference>
<dbReference type="AlphaFoldDB" id="A0A6B9QRE4"/>
<dbReference type="InterPro" id="IPR017930">
    <property type="entry name" value="Myb_dom"/>
</dbReference>
<dbReference type="EMBL" id="MN906732">
    <property type="protein sequence ID" value="QHG11485.1"/>
    <property type="molecule type" value="mRNA"/>
</dbReference>
<name>A0A6B9QRE4_TAXCH</name>
<dbReference type="GO" id="GO:0003677">
    <property type="term" value="F:DNA binding"/>
    <property type="evidence" value="ECO:0007669"/>
    <property type="project" value="UniProtKB-KW"/>
</dbReference>
<evidence type="ECO:0000256" key="2">
    <source>
        <dbReference type="ARBA" id="ARBA00022737"/>
    </source>
</evidence>
<evidence type="ECO:0000259" key="7">
    <source>
        <dbReference type="PROSITE" id="PS51294"/>
    </source>
</evidence>
<dbReference type="PANTHER" id="PTHR47999:SF96">
    <property type="entry name" value="TRANSCRIPTION REPRESSOR MYB6-LIKE"/>
    <property type="match status" value="1"/>
</dbReference>
<feature type="region of interest" description="Disordered" evidence="5">
    <location>
        <begin position="190"/>
        <end position="214"/>
    </location>
</feature>
<organism evidence="8">
    <name type="scientific">Taxus chinensis</name>
    <name type="common">Chinese yew</name>
    <name type="synonym">Taxus wallichiana var. chinensis</name>
    <dbReference type="NCBI Taxonomy" id="29808"/>
    <lineage>
        <taxon>Eukaryota</taxon>
        <taxon>Viridiplantae</taxon>
        <taxon>Streptophyta</taxon>
        <taxon>Embryophyta</taxon>
        <taxon>Tracheophyta</taxon>
        <taxon>Spermatophyta</taxon>
        <taxon>Pinopsida</taxon>
        <taxon>Pinidae</taxon>
        <taxon>Conifers II</taxon>
        <taxon>Cupressales</taxon>
        <taxon>Taxaceae</taxon>
        <taxon>Taxus</taxon>
    </lineage>
</organism>
<dbReference type="InterPro" id="IPR015495">
    <property type="entry name" value="Myb_TF_plants"/>
</dbReference>
<dbReference type="PROSITE" id="PS51294">
    <property type="entry name" value="HTH_MYB"/>
    <property type="match status" value="2"/>
</dbReference>
<dbReference type="PROSITE" id="PS50090">
    <property type="entry name" value="MYB_LIKE"/>
    <property type="match status" value="2"/>
</dbReference>
<dbReference type="FunFam" id="1.10.10.60:FF:000001">
    <property type="entry name" value="MYB-related transcription factor"/>
    <property type="match status" value="1"/>
</dbReference>
<reference evidence="8" key="1">
    <citation type="journal article" date="2020" name="PeerJ">
        <title>The R2R3-MYB transcription factor family in Taxus chinensis: Identification, characterization, expression profiling and posttranscriptional regulation analysis.</title>
        <authorList>
            <person name="Hu X."/>
            <person name="Zhang L."/>
            <person name="Shao F."/>
            <person name="Qiu D."/>
            <person name="Wilson I.W."/>
        </authorList>
    </citation>
    <scope>NUCLEOTIDE SEQUENCE</scope>
</reference>
<evidence type="ECO:0000259" key="6">
    <source>
        <dbReference type="PROSITE" id="PS50090"/>
    </source>
</evidence>
<comment type="subcellular location">
    <subcellularLocation>
        <location evidence="1">Nucleus</location>
    </subcellularLocation>
</comment>
<feature type="domain" description="HTH myb-type" evidence="7">
    <location>
        <begin position="59"/>
        <end position="113"/>
    </location>
</feature>
<evidence type="ECO:0000256" key="5">
    <source>
        <dbReference type="SAM" id="MobiDB-lite"/>
    </source>
</evidence>
<keyword evidence="2" id="KW-0677">Repeat</keyword>
<evidence type="ECO:0000256" key="4">
    <source>
        <dbReference type="ARBA" id="ARBA00023242"/>
    </source>
</evidence>
<dbReference type="CDD" id="cd00167">
    <property type="entry name" value="SANT"/>
    <property type="match status" value="2"/>
</dbReference>
<evidence type="ECO:0000256" key="3">
    <source>
        <dbReference type="ARBA" id="ARBA00023125"/>
    </source>
</evidence>
<dbReference type="Gene3D" id="1.10.10.60">
    <property type="entry name" value="Homeodomain-like"/>
    <property type="match status" value="2"/>
</dbReference>
<keyword evidence="4" id="KW-0539">Nucleus</keyword>
<dbReference type="PANTHER" id="PTHR47999">
    <property type="entry name" value="TRANSCRIPTION FACTOR MYB8-RELATED-RELATED"/>
    <property type="match status" value="1"/>
</dbReference>
<dbReference type="InterPro" id="IPR009057">
    <property type="entry name" value="Homeodomain-like_sf"/>
</dbReference>